<evidence type="ECO:0000259" key="1">
    <source>
        <dbReference type="Pfam" id="PF12919"/>
    </source>
</evidence>
<evidence type="ECO:0000259" key="2">
    <source>
        <dbReference type="Pfam" id="PF12920"/>
    </source>
</evidence>
<comment type="caution">
    <text evidence="3">The sequence shown here is derived from an EMBL/GenBank/DDBJ whole genome shotgun (WGS) entry which is preliminary data.</text>
</comment>
<dbReference type="GO" id="GO:0016757">
    <property type="term" value="F:glycosyltransferase activity"/>
    <property type="evidence" value="ECO:0007669"/>
    <property type="project" value="InterPro"/>
</dbReference>
<dbReference type="OrthoDB" id="5489595at2"/>
<dbReference type="Gene3D" id="3.90.550.20">
    <property type="match status" value="1"/>
</dbReference>
<dbReference type="InterPro" id="IPR024769">
    <property type="entry name" value="TcdA/TcdB_pore_forming"/>
</dbReference>
<dbReference type="CDD" id="cd20495">
    <property type="entry name" value="C58_PaToxP-like"/>
    <property type="match status" value="1"/>
</dbReference>
<dbReference type="Pfam" id="PF12919">
    <property type="entry name" value="TcdA_TcdB"/>
    <property type="match status" value="1"/>
</dbReference>
<evidence type="ECO:0000313" key="3">
    <source>
        <dbReference type="EMBL" id="PWE41166.1"/>
    </source>
</evidence>
<sequence length="2363" mass="259002">MNGFEGGAIFIKDDEVSEMSNKNTTFNDLFDRSELVAALQGLDNDELHNAALRYYDGAASVAISGEQLTAVALLKDVMELVPSVNPSAELQKVKSSLADYHQRLSTTVNLLGAYKTVPKKMHFVWVGGAAFGDNQRDYFNIWKTVLGKDGYTLNIHYDPDALMAFDTNRILTQAAKADAMLAGGAALTETVHESAAGRNVSELTGLIEARLVVLKQQMFEHIQAARQRGQSADAARIDLLVDAYGQDRAVLLASKQRYLESHLAMAGKNVLLRDVRAEFGSHVLWDVYDREIAFRGNFAGASDVIRLMALEPEGGRYSDLDYLPALVAEMAGVNISEYTFEQRLGTLQLLLNHNPDFMPGRDRNRYRSYLDDIPAEHRSALEDYAKSHPSIVDVFVPAAEVQIPVDGLMLGRGYDTPGSVMNAYMMAHPESGMVKASLNLIRLAYDAIFEIEKSLAEKGALWSGGSVADVASDIVNRQIEGSPYRDFLTQAYSAKLVKAIVYYHLDGVHPEANGTVTLSGPGAVMFGRDVFAQVQGLLEGTIDLENRLRLDGGYNRATEEETISGWVEQERGFVAWLEKERANWLEGRYKARYAGQMSELLKPQTLTFKQGWPVIEGRPVMLNSILQRMLSHLGEPFLRAMNQQLSGDVTFDKPLNLSFDERQRILAQGSSTPPVSIGFEPAGNFNELISRIGHGSLPLEQLSPAHRVYLGGLFGAVTLDEAGFGRAWQQTLELAKNTADHGLAQRYIAIEQTLLSQKNPAFTAGLSEGLATFNVGAQDSRTLKTLAFAQPLTLRQWGEHIARIRIQADHELRTNIFDRSATVLETFITAGASTAKLMPQGLLIRGEGDPGRHCFPLVLAMAAALAKGPSAVDTLSGRLANANLERGASATHALLRVLDELRSVPMAESGTVLGASRLDQTLRTLEGKTATTTLMLNSESHSLLLAKVVSGEASSYRFYDPNFGVFGFEQARELRRGLEHFFSDAQVTRLYGIPSTVDATFNVIELDGSRIADKTLPSKINVASLLEYGPVSAGVTVAPWEHHAALRARALSENARLGRSLGEMDARHWAKQIEGSTKRLQAENKLGGEFVPVFESVREQSGGGYEISLVNTRDPNSTVRVSSTDRILNRIKSFLTETFQTLSVRPSIPGVVDPTNFSAVHSINAAYTVQALLMVLKTLEQTDGINQDRSLTTAVRMHGYLSYTQLAHGNVIDVVELVKLFKVALKDAPLVARASSSVLVNSLGHIARDGVATVLQLATVGFDIYLLANARDDLQRAQFGTQLAFDATGLALSVAGIGAGLAGAGTAAAFLGGAGVILGGLAVGVGALVEGFNGTLERGRQIGKYLNRVDRAYRTGGHSIKEGVFYPNPYAAIREIDLRNKRVTFDSQEILSVKAGWLSTPEQDPDRTKAINIRQHLGRPEHGTIADLSTFQTLVLPCVAKTYFGFDYSALPFATTRFEHFDTALKLEYDAAGERQFWFTFYSFPSEFILHNLYPVEVETTINIRLDEGSRSLLVPQLNKPLHGKLSYSIEGYGGHCALTLTPGIRLISLSNAKGALPIAWTLRAPWLGEDALVIKTGRLTVGDIEIEVVDSSEVTVQTAEKTVKVDWAKQQLLFEELVLEPDADTETLQAEVRALARDNRLASPFTAVQNFLVPYGDPYAPQRTTAYYEQGRDRFIYSRDLPVALAGQARLGAVIEQYAYFYAPQEALIWQVDVVTGSINRFYRLMDPVPGSSIAVFQDLGQGMIRIVQQVTQRNGREVEVIYLLGENDVRLVAIAGQLTERQQSLMLEANLGPWSNFFWDYELLVKRSKLEPLTHVPVVDYQPAAFTSITRLTEGKKDPVSTWVRASDGLLIRPNGLPAEGPGGVVMPLLLTPATSTGDTFLFYDKPNQRLYRQKIDSSATGNSVQIEAVKLLNVVDVIANEGRYVAVTKDGLYFDISDQGEVQLAGLTEDWLQNEKGPLGIGFQWWKQVEALAQEHQAANFTILGLDSFAGDRKLCAWYVGGRLLICDMGAGKVVRLLALTPDKEAAWLLDVSAGQVYRQAFLAPETLADAFGNDLQLLRADQLPAPHKEWAEWSFVQVSAHGAGLLGRTVDGLEVEMLVGEPARIVGVTAQWLKTQGSSNPYDEHIGAVLKALTARHRHAPFIQIGGNRGYHWYVTSIDRVLGESNTQLETRMLGVREAKTALLHEIPTRLSYSTSRDVWLENSVAQREAEVLSLQWQGTLNDLMPLIPDDVSTLILSLSGEGTVCRLSQEVWRRLESVIIDCRPSLGSSASAAAKLEWKLDTPAGLIINLVDEHVVILDPDTGHSLILREANATDVTLRGDIVLAISGYQPFTVASMVTLLADRPNVNGGELLNALIA</sequence>
<dbReference type="Proteomes" id="UP000245056">
    <property type="component" value="Unassembled WGS sequence"/>
</dbReference>
<dbReference type="Pfam" id="PF12920">
    <property type="entry name" value="TcdA_TcdB_pore"/>
    <property type="match status" value="1"/>
</dbReference>
<accession>A0A2U2D3D4</accession>
<evidence type="ECO:0008006" key="5">
    <source>
        <dbReference type="Google" id="ProtNLM"/>
    </source>
</evidence>
<dbReference type="SUPFAM" id="SSF53448">
    <property type="entry name" value="Nucleotide-diphospho-sugar transferases"/>
    <property type="match status" value="1"/>
</dbReference>
<dbReference type="RefSeq" id="WP_109521914.1">
    <property type="nucleotide sequence ID" value="NZ_QFAW01000036.1"/>
</dbReference>
<dbReference type="InterPro" id="IPR024770">
    <property type="entry name" value="TcdA/TcdB_cat"/>
</dbReference>
<dbReference type="EMBL" id="QFAW01000036">
    <property type="protein sequence ID" value="PWE41166.1"/>
    <property type="molecule type" value="Genomic_DNA"/>
</dbReference>
<name>A0A2U2D3D4_9PSED</name>
<proteinExistence type="predicted"/>
<feature type="domain" description="GT44" evidence="1">
    <location>
        <begin position="119"/>
        <end position="518"/>
    </location>
</feature>
<evidence type="ECO:0000313" key="4">
    <source>
        <dbReference type="Proteomes" id="UP000245056"/>
    </source>
</evidence>
<dbReference type="InterPro" id="IPR029044">
    <property type="entry name" value="Nucleotide-diphossugar_trans"/>
</dbReference>
<feature type="domain" description="TcdA/TcdB toxin pore forming" evidence="2">
    <location>
        <begin position="1072"/>
        <end position="1714"/>
    </location>
</feature>
<organism evidence="3 4">
    <name type="scientific">Pseudomonas prosekii</name>
    <dbReference type="NCBI Taxonomy" id="1148509"/>
    <lineage>
        <taxon>Bacteria</taxon>
        <taxon>Pseudomonadati</taxon>
        <taxon>Pseudomonadota</taxon>
        <taxon>Gammaproteobacteria</taxon>
        <taxon>Pseudomonadales</taxon>
        <taxon>Pseudomonadaceae</taxon>
        <taxon>Pseudomonas</taxon>
    </lineage>
</organism>
<gene>
    <name evidence="3" type="ORF">C9I49_21940</name>
</gene>
<reference evidence="3 4" key="1">
    <citation type="submission" date="2018-05" db="EMBL/GenBank/DDBJ databases">
        <title>Genome sequences of two Antarctic strains of Pseudomonas prosekii: insights into adaptation to extreme conditions.</title>
        <authorList>
            <person name="Snopkova K."/>
            <person name="Dufkova K."/>
            <person name="Cejkova D."/>
            <person name="Sedlacek I."/>
            <person name="Smajs D."/>
        </authorList>
    </citation>
    <scope>NUCLEOTIDE SEQUENCE [LARGE SCALE GENOMIC DNA]</scope>
    <source>
        <strain evidence="3 4">P2673</strain>
    </source>
</reference>
<protein>
    <recommendedName>
        <fullName evidence="5">Insecticidal toxin</fullName>
    </recommendedName>
</protein>